<gene>
    <name evidence="1" type="ORF">PSAN_20620</name>
    <name evidence="2" type="ORF">SAMN04490179_1432</name>
</gene>
<evidence type="ECO:0000313" key="4">
    <source>
        <dbReference type="Proteomes" id="UP000748067"/>
    </source>
</evidence>
<protein>
    <submittedName>
        <fullName evidence="2">Uncharacterized protein</fullName>
    </submittedName>
</protein>
<reference evidence="2 3" key="2">
    <citation type="submission" date="2016-10" db="EMBL/GenBank/DDBJ databases">
        <authorList>
            <person name="de Groot N.N."/>
        </authorList>
    </citation>
    <scope>NUCLEOTIDE SEQUENCE [LARGE SCALE GENOMIC DNA]</scope>
    <source>
        <strain evidence="2 3">BS2772</strain>
    </source>
</reference>
<reference evidence="1 4" key="1">
    <citation type="submission" date="2015-01" db="EMBL/GenBank/DDBJ databases">
        <title>Genome Sequence of Pseudomonas antarctica CMS 35.</title>
        <authorList>
            <person name="Voget S."/>
            <person name="Chow J."/>
            <person name="Daniel R."/>
            <person name="Streit W."/>
        </authorList>
    </citation>
    <scope>NUCLEOTIDE SEQUENCE [LARGE SCALE GENOMIC DNA]</scope>
    <source>
        <strain evidence="1 4">CMS 35</strain>
    </source>
</reference>
<dbReference type="Proteomes" id="UP000182470">
    <property type="component" value="Chromosome I"/>
</dbReference>
<dbReference type="AlphaFoldDB" id="A0A1G9WWN6"/>
<accession>A0A1G9WWN6</accession>
<name>A0A1G9WWN6_9PSED</name>
<sequence length="52" mass="5660">MAAIYIGISGWRGGVYPEGLTQKRELHVASRAVHHNEHNIEPSALAKPAVLL</sequence>
<evidence type="ECO:0000313" key="2">
    <source>
        <dbReference type="EMBL" id="SDM88897.1"/>
    </source>
</evidence>
<dbReference type="EMBL" id="LT629704">
    <property type="protein sequence ID" value="SDM88897.1"/>
    <property type="molecule type" value="Genomic_DNA"/>
</dbReference>
<dbReference type="Proteomes" id="UP000748067">
    <property type="component" value="Unassembled WGS sequence"/>
</dbReference>
<evidence type="ECO:0000313" key="1">
    <source>
        <dbReference type="EMBL" id="KAF2409647.1"/>
    </source>
</evidence>
<proteinExistence type="predicted"/>
<dbReference type="EMBL" id="JXDI01000001">
    <property type="protein sequence ID" value="KAF2409647.1"/>
    <property type="molecule type" value="Genomic_DNA"/>
</dbReference>
<evidence type="ECO:0000313" key="3">
    <source>
        <dbReference type="Proteomes" id="UP000182470"/>
    </source>
</evidence>
<organism evidence="2 3">
    <name type="scientific">Pseudomonas antarctica</name>
    <dbReference type="NCBI Taxonomy" id="219572"/>
    <lineage>
        <taxon>Bacteria</taxon>
        <taxon>Pseudomonadati</taxon>
        <taxon>Pseudomonadota</taxon>
        <taxon>Gammaproteobacteria</taxon>
        <taxon>Pseudomonadales</taxon>
        <taxon>Pseudomonadaceae</taxon>
        <taxon>Pseudomonas</taxon>
    </lineage>
</organism>
<keyword evidence="4" id="KW-1185">Reference proteome</keyword>